<evidence type="ECO:0000256" key="4">
    <source>
        <dbReference type="ARBA" id="ARBA00022723"/>
    </source>
</evidence>
<feature type="binding site" evidence="12">
    <location>
        <position position="94"/>
    </location>
    <ligand>
        <name>[4Fe-4S] cluster</name>
        <dbReference type="ChEBI" id="CHEBI:49883"/>
        <label>2</label>
    </ligand>
</feature>
<dbReference type="Proteomes" id="UP000033423">
    <property type="component" value="Unassembled WGS sequence"/>
</dbReference>
<evidence type="ECO:0000256" key="6">
    <source>
        <dbReference type="ARBA" id="ARBA00022967"/>
    </source>
</evidence>
<sequence length="233" mass="26262">MNTTDEQTDKYVKVVGREEEPGFLASLVKMVFFTEILQGMKLTLTTAFKKPVTRQYPKEKREARSGFRGMHALVRDPATGKAKCVGCGLCAAVCPSRCINIYTSEGAKHEKVVDRYEIELLRCLYCSLCVEACPFGAVVMTEHYEYSDYSKESFFMTIPTLLDNWDKYMEGSKGAFYLDNFWRPKTIDFTTPTEQAVFRPKETSDTTPPVTLPAPSDDTTTNGIASESREKGE</sequence>
<keyword evidence="3 12" id="KW-0874">Quinone</keyword>
<accession>A0A0F3GTU6</accession>
<evidence type="ECO:0000256" key="3">
    <source>
        <dbReference type="ARBA" id="ARBA00022719"/>
    </source>
</evidence>
<name>A0A0F3GTU6_9BACT</name>
<dbReference type="InterPro" id="IPR010226">
    <property type="entry name" value="NADH_quinone_OxRdtase_chainI"/>
</dbReference>
<keyword evidence="16" id="KW-1185">Reference proteome</keyword>
<dbReference type="GO" id="GO:0048038">
    <property type="term" value="F:quinone binding"/>
    <property type="evidence" value="ECO:0007669"/>
    <property type="project" value="UniProtKB-KW"/>
</dbReference>
<feature type="binding site" evidence="12">
    <location>
        <position position="90"/>
    </location>
    <ligand>
        <name>[4Fe-4S] cluster</name>
        <dbReference type="ChEBI" id="CHEBI:49883"/>
        <label>1</label>
    </ligand>
</feature>
<evidence type="ECO:0000313" key="15">
    <source>
        <dbReference type="EMBL" id="KJU85276.1"/>
    </source>
</evidence>
<dbReference type="NCBIfam" id="TIGR01971">
    <property type="entry name" value="NuoI"/>
    <property type="match status" value="1"/>
</dbReference>
<keyword evidence="5" id="KW-0677">Repeat</keyword>
<comment type="subunit">
    <text evidence="12">NDH-1 is composed of 14 different subunits. Subunits NuoA, H, J, K, L, M, N constitute the membrane sector of the complex.</text>
</comment>
<dbReference type="GO" id="GO:0005506">
    <property type="term" value="F:iron ion binding"/>
    <property type="evidence" value="ECO:0007669"/>
    <property type="project" value="UniProtKB-UniRule"/>
</dbReference>
<evidence type="ECO:0000259" key="14">
    <source>
        <dbReference type="PROSITE" id="PS51379"/>
    </source>
</evidence>
<evidence type="ECO:0000256" key="2">
    <source>
        <dbReference type="ARBA" id="ARBA00022485"/>
    </source>
</evidence>
<dbReference type="PROSITE" id="PS00198">
    <property type="entry name" value="4FE4S_FER_1"/>
    <property type="match status" value="2"/>
</dbReference>
<dbReference type="AlphaFoldDB" id="A0A0F3GTU6"/>
<feature type="binding site" evidence="12">
    <location>
        <position position="126"/>
    </location>
    <ligand>
        <name>[4Fe-4S] cluster</name>
        <dbReference type="ChEBI" id="CHEBI:49883"/>
        <label>2</label>
    </ligand>
</feature>
<keyword evidence="7 12" id="KW-0408">Iron</keyword>
<dbReference type="EMBL" id="LACI01001096">
    <property type="protein sequence ID" value="KJU85276.1"/>
    <property type="molecule type" value="Genomic_DNA"/>
</dbReference>
<dbReference type="PROSITE" id="PS51379">
    <property type="entry name" value="4FE4S_FER_2"/>
    <property type="match status" value="2"/>
</dbReference>
<gene>
    <name evidence="12" type="primary">nuoI</name>
    <name evidence="15" type="ORF">MBAV_002532</name>
</gene>
<dbReference type="GO" id="GO:0051539">
    <property type="term" value="F:4 iron, 4 sulfur cluster binding"/>
    <property type="evidence" value="ECO:0007669"/>
    <property type="project" value="UniProtKB-KW"/>
</dbReference>
<evidence type="ECO:0000256" key="8">
    <source>
        <dbReference type="ARBA" id="ARBA00023014"/>
    </source>
</evidence>
<keyword evidence="1 12" id="KW-1003">Cell membrane</keyword>
<feature type="region of interest" description="Disordered" evidence="13">
    <location>
        <begin position="193"/>
        <end position="233"/>
    </location>
</feature>
<dbReference type="GO" id="GO:0050136">
    <property type="term" value="F:NADH dehydrogenase (quinone) (non-electrogenic) activity"/>
    <property type="evidence" value="ECO:0007669"/>
    <property type="project" value="UniProtKB-UniRule"/>
</dbReference>
<dbReference type="Pfam" id="PF12838">
    <property type="entry name" value="Fer4_7"/>
    <property type="match status" value="1"/>
</dbReference>
<reference evidence="15 16" key="1">
    <citation type="submission" date="2015-02" db="EMBL/GenBank/DDBJ databases">
        <title>Single-cell genomics of uncultivated deep-branching MTB reveals a conserved set of magnetosome genes.</title>
        <authorList>
            <person name="Kolinko S."/>
            <person name="Richter M."/>
            <person name="Glockner F.O."/>
            <person name="Brachmann A."/>
            <person name="Schuler D."/>
        </authorList>
    </citation>
    <scope>NUCLEOTIDE SEQUENCE [LARGE SCALE GENOMIC DNA]</scope>
    <source>
        <strain evidence="15">TM-1</strain>
    </source>
</reference>
<evidence type="ECO:0000256" key="7">
    <source>
        <dbReference type="ARBA" id="ARBA00023004"/>
    </source>
</evidence>
<keyword evidence="2 12" id="KW-0004">4Fe-4S</keyword>
<proteinExistence type="inferred from homology"/>
<dbReference type="SUPFAM" id="SSF54862">
    <property type="entry name" value="4Fe-4S ferredoxins"/>
    <property type="match status" value="1"/>
</dbReference>
<keyword evidence="4 12" id="KW-0479">Metal-binding</keyword>
<evidence type="ECO:0000256" key="5">
    <source>
        <dbReference type="ARBA" id="ARBA00022737"/>
    </source>
</evidence>
<comment type="caution">
    <text evidence="15">The sequence shown here is derived from an EMBL/GenBank/DDBJ whole genome shotgun (WGS) entry which is preliminary data.</text>
</comment>
<evidence type="ECO:0000256" key="1">
    <source>
        <dbReference type="ARBA" id="ARBA00022475"/>
    </source>
</evidence>
<comment type="catalytic activity">
    <reaction evidence="12">
        <text>a quinone + NADH + 5 H(+)(in) = a quinol + NAD(+) + 4 H(+)(out)</text>
        <dbReference type="Rhea" id="RHEA:57888"/>
        <dbReference type="ChEBI" id="CHEBI:15378"/>
        <dbReference type="ChEBI" id="CHEBI:24646"/>
        <dbReference type="ChEBI" id="CHEBI:57540"/>
        <dbReference type="ChEBI" id="CHEBI:57945"/>
        <dbReference type="ChEBI" id="CHEBI:132124"/>
    </reaction>
</comment>
<evidence type="ECO:0000256" key="11">
    <source>
        <dbReference type="ARBA" id="ARBA00023136"/>
    </source>
</evidence>
<comment type="cofactor">
    <cofactor evidence="12">
        <name>[4Fe-4S] cluster</name>
        <dbReference type="ChEBI" id="CHEBI:49883"/>
    </cofactor>
    <text evidence="12">Binds 2 [4Fe-4S] clusters per subunit.</text>
</comment>
<evidence type="ECO:0000256" key="12">
    <source>
        <dbReference type="HAMAP-Rule" id="MF_01351"/>
    </source>
</evidence>
<comment type="subcellular location">
    <subcellularLocation>
        <location evidence="12">Cell membrane</location>
        <topology evidence="12">Peripheral membrane protein</topology>
    </subcellularLocation>
</comment>
<keyword evidence="10 12" id="KW-0830">Ubiquinone</keyword>
<dbReference type="PANTHER" id="PTHR10849:SF24">
    <property type="entry name" value="NADH-QUINONE OXIDOREDUCTASE SUBUNIT I 2"/>
    <property type="match status" value="1"/>
</dbReference>
<feature type="domain" description="4Fe-4S ferredoxin-type" evidence="14">
    <location>
        <begin position="114"/>
        <end position="143"/>
    </location>
</feature>
<dbReference type="GO" id="GO:0005886">
    <property type="term" value="C:plasma membrane"/>
    <property type="evidence" value="ECO:0007669"/>
    <property type="project" value="UniProtKB-SubCell"/>
</dbReference>
<dbReference type="InterPro" id="IPR017900">
    <property type="entry name" value="4Fe4S_Fe_S_CS"/>
</dbReference>
<feature type="binding site" evidence="12">
    <location>
        <position position="129"/>
    </location>
    <ligand>
        <name>[4Fe-4S] cluster</name>
        <dbReference type="ChEBI" id="CHEBI:49883"/>
        <label>2</label>
    </ligand>
</feature>
<organism evidence="15 16">
    <name type="scientific">Candidatus Magnetobacterium bavaricum</name>
    <dbReference type="NCBI Taxonomy" id="29290"/>
    <lineage>
        <taxon>Bacteria</taxon>
        <taxon>Pseudomonadati</taxon>
        <taxon>Nitrospirota</taxon>
        <taxon>Thermodesulfovibrionia</taxon>
        <taxon>Thermodesulfovibrionales</taxon>
        <taxon>Candidatus Magnetobacteriaceae</taxon>
        <taxon>Candidatus Magnetobacterium</taxon>
    </lineage>
</organism>
<feature type="binding site" evidence="12">
    <location>
        <position position="133"/>
    </location>
    <ligand>
        <name>[4Fe-4S] cluster</name>
        <dbReference type="ChEBI" id="CHEBI:49883"/>
        <label>1</label>
    </ligand>
</feature>
<comment type="function">
    <text evidence="12">NDH-1 shuttles electrons from NADH, via FMN and iron-sulfur (Fe-S) centers, to quinones in the respiratory chain. The immediate electron acceptor for the enzyme in this species is believed to be ubiquinone. Couples the redox reaction to proton translocation (for every two electrons transferred, four hydrogen ions are translocated across the cytoplasmic membrane), and thus conserves the redox energy in a proton gradient.</text>
</comment>
<feature type="binding site" evidence="12">
    <location>
        <position position="84"/>
    </location>
    <ligand>
        <name>[4Fe-4S] cluster</name>
        <dbReference type="ChEBI" id="CHEBI:49883"/>
        <label>1</label>
    </ligand>
</feature>
<evidence type="ECO:0000256" key="10">
    <source>
        <dbReference type="ARBA" id="ARBA00023075"/>
    </source>
</evidence>
<evidence type="ECO:0000256" key="9">
    <source>
        <dbReference type="ARBA" id="ARBA00023027"/>
    </source>
</evidence>
<keyword evidence="8 12" id="KW-0411">Iron-sulfur</keyword>
<dbReference type="EC" id="7.1.1.-" evidence="12"/>
<evidence type="ECO:0000313" key="16">
    <source>
        <dbReference type="Proteomes" id="UP000033423"/>
    </source>
</evidence>
<feature type="binding site" evidence="12">
    <location>
        <position position="123"/>
    </location>
    <ligand>
        <name>[4Fe-4S] cluster</name>
        <dbReference type="ChEBI" id="CHEBI:49883"/>
        <label>2</label>
    </ligand>
</feature>
<feature type="domain" description="4Fe-4S ferredoxin-type" evidence="14">
    <location>
        <begin position="75"/>
        <end position="104"/>
    </location>
</feature>
<keyword evidence="15" id="KW-0560">Oxidoreductase</keyword>
<dbReference type="PANTHER" id="PTHR10849">
    <property type="entry name" value="NADH DEHYDROGENASE UBIQUINONE IRON-SULFUR PROTEIN 8, MITOCHONDRIAL"/>
    <property type="match status" value="1"/>
</dbReference>
<keyword evidence="6 12" id="KW-1278">Translocase</keyword>
<protein>
    <recommendedName>
        <fullName evidence="12">NADH-quinone oxidoreductase subunit I</fullName>
        <ecNumber evidence="12">7.1.1.-</ecNumber>
    </recommendedName>
    <alternativeName>
        <fullName evidence="12">NADH dehydrogenase I subunit I</fullName>
    </alternativeName>
    <alternativeName>
        <fullName evidence="12">NDH-1 subunit I</fullName>
    </alternativeName>
</protein>
<dbReference type="Gene3D" id="3.30.70.3270">
    <property type="match status" value="1"/>
</dbReference>
<evidence type="ECO:0000256" key="13">
    <source>
        <dbReference type="SAM" id="MobiDB-lite"/>
    </source>
</evidence>
<dbReference type="InterPro" id="IPR017896">
    <property type="entry name" value="4Fe4S_Fe-S-bd"/>
</dbReference>
<feature type="binding site" evidence="12">
    <location>
        <position position="87"/>
    </location>
    <ligand>
        <name>[4Fe-4S] cluster</name>
        <dbReference type="ChEBI" id="CHEBI:49883"/>
        <label>1</label>
    </ligand>
</feature>
<keyword evidence="9 12" id="KW-0520">NAD</keyword>
<dbReference type="HAMAP" id="MF_01351">
    <property type="entry name" value="NDH1_NuoI"/>
    <property type="match status" value="1"/>
</dbReference>
<keyword evidence="11 12" id="KW-0472">Membrane</keyword>
<comment type="similarity">
    <text evidence="12">Belongs to the complex I 23 kDa subunit family.</text>
</comment>